<evidence type="ECO:0000256" key="3">
    <source>
        <dbReference type="ARBA" id="ARBA00020581"/>
    </source>
</evidence>
<evidence type="ECO:0000256" key="5">
    <source>
        <dbReference type="ARBA" id="ARBA00022946"/>
    </source>
</evidence>
<dbReference type="RefSeq" id="XP_030853553.1">
    <property type="nucleotide sequence ID" value="XM_030997693.1"/>
</dbReference>
<evidence type="ECO:0000313" key="10">
    <source>
        <dbReference type="Proteomes" id="UP000007110"/>
    </source>
</evidence>
<dbReference type="Gene3D" id="3.30.1360.40">
    <property type="match status" value="1"/>
</dbReference>
<dbReference type="InterPro" id="IPR036191">
    <property type="entry name" value="RRF_sf"/>
</dbReference>
<evidence type="ECO:0000259" key="8">
    <source>
        <dbReference type="Pfam" id="PF01765"/>
    </source>
</evidence>
<dbReference type="OrthoDB" id="407355at2759"/>
<comment type="subcellular location">
    <subcellularLocation>
        <location evidence="1">Mitochondrion</location>
    </subcellularLocation>
</comment>
<dbReference type="GO" id="GO:0043023">
    <property type="term" value="F:ribosomal large subunit binding"/>
    <property type="evidence" value="ECO:0000318"/>
    <property type="project" value="GO_Central"/>
</dbReference>
<reference evidence="9" key="2">
    <citation type="submission" date="2021-01" db="UniProtKB">
        <authorList>
            <consortium name="EnsemblMetazoa"/>
        </authorList>
    </citation>
    <scope>IDENTIFICATION</scope>
</reference>
<evidence type="ECO:0000313" key="9">
    <source>
        <dbReference type="EnsemblMetazoa" id="XP_030853552"/>
    </source>
</evidence>
<keyword evidence="6" id="KW-0496">Mitochondrion</keyword>
<proteinExistence type="inferred from homology"/>
<reference evidence="10" key="1">
    <citation type="submission" date="2015-02" db="EMBL/GenBank/DDBJ databases">
        <title>Genome sequencing for Strongylocentrotus purpuratus.</title>
        <authorList>
            <person name="Murali S."/>
            <person name="Liu Y."/>
            <person name="Vee V."/>
            <person name="English A."/>
            <person name="Wang M."/>
            <person name="Skinner E."/>
            <person name="Han Y."/>
            <person name="Muzny D.M."/>
            <person name="Worley K.C."/>
            <person name="Gibbs R.A."/>
        </authorList>
    </citation>
    <scope>NUCLEOTIDE SEQUENCE</scope>
</reference>
<dbReference type="PANTHER" id="PTHR20982">
    <property type="entry name" value="RIBOSOME RECYCLING FACTOR"/>
    <property type="match status" value="1"/>
</dbReference>
<keyword evidence="4" id="KW-0648">Protein biosynthesis</keyword>
<name>A0A7M7PL69_STRPU</name>
<dbReference type="GO" id="GO:0005739">
    <property type="term" value="C:mitochondrion"/>
    <property type="evidence" value="ECO:0000318"/>
    <property type="project" value="GO_Central"/>
</dbReference>
<organism evidence="9 10">
    <name type="scientific">Strongylocentrotus purpuratus</name>
    <name type="common">Purple sea urchin</name>
    <dbReference type="NCBI Taxonomy" id="7668"/>
    <lineage>
        <taxon>Eukaryota</taxon>
        <taxon>Metazoa</taxon>
        <taxon>Echinodermata</taxon>
        <taxon>Eleutherozoa</taxon>
        <taxon>Echinozoa</taxon>
        <taxon>Echinoidea</taxon>
        <taxon>Euechinoidea</taxon>
        <taxon>Echinacea</taxon>
        <taxon>Camarodonta</taxon>
        <taxon>Echinidea</taxon>
        <taxon>Strongylocentrotidae</taxon>
        <taxon>Strongylocentrotus</taxon>
    </lineage>
</organism>
<dbReference type="AlphaFoldDB" id="A0A7M7PL69"/>
<keyword evidence="5" id="KW-0809">Transit peptide</keyword>
<keyword evidence="10" id="KW-1185">Reference proteome</keyword>
<evidence type="ECO:0000256" key="2">
    <source>
        <dbReference type="ARBA" id="ARBA00005912"/>
    </source>
</evidence>
<dbReference type="Proteomes" id="UP000007110">
    <property type="component" value="Unassembled WGS sequence"/>
</dbReference>
<dbReference type="Gene3D" id="1.10.132.20">
    <property type="entry name" value="Ribosome-recycling factor"/>
    <property type="match status" value="1"/>
</dbReference>
<dbReference type="SUPFAM" id="SSF55194">
    <property type="entry name" value="Ribosome recycling factor, RRF"/>
    <property type="match status" value="1"/>
</dbReference>
<protein>
    <recommendedName>
        <fullName evidence="3">Ribosome-recycling factor, mitochondrial</fullName>
    </recommendedName>
    <alternativeName>
        <fullName evidence="7">Ribosome-releasing factor, mitochondrial</fullName>
    </alternativeName>
</protein>
<comment type="similarity">
    <text evidence="2">Belongs to the RRF family.</text>
</comment>
<dbReference type="EnsemblMetazoa" id="XM_030997692">
    <property type="protein sequence ID" value="XP_030853552"/>
    <property type="gene ID" value="LOC587941"/>
</dbReference>
<dbReference type="Pfam" id="PF01765">
    <property type="entry name" value="RRF"/>
    <property type="match status" value="1"/>
</dbReference>
<sequence>MASLFTSRYALRMIIRNTTRNYNVPTCVKTVQYLPLQRLFLVQQTSSLHTSVIHHAKKGKKHKPKVVVEMSVDDDILDLNDVKENMQNAIDALKKDYTSTLTIRTSQGALDHILVITPDGKFPLNQLGQMTSKSSSSITVNLTNFPQATEAAAKAIRDAGMNLNPKIEGSVIQVPIPKVTKEHRENLVKSAKGMCDKAKVNIRGARSKYITLVRKHKEGTSKDTIFRLEQQIHQVTDTFNDSADKLFSLKTKELLGK</sequence>
<dbReference type="EnsemblMetazoa" id="XM_030997693">
    <property type="protein sequence ID" value="XP_030853553"/>
    <property type="gene ID" value="LOC587941"/>
</dbReference>
<dbReference type="RefSeq" id="XP_030853552.1">
    <property type="nucleotide sequence ID" value="XM_030997692.1"/>
</dbReference>
<dbReference type="CTD" id="92399"/>
<dbReference type="InterPro" id="IPR002661">
    <property type="entry name" value="Ribosome_recyc_fac"/>
</dbReference>
<evidence type="ECO:0000256" key="4">
    <source>
        <dbReference type="ARBA" id="ARBA00022917"/>
    </source>
</evidence>
<dbReference type="KEGG" id="spu:587941"/>
<dbReference type="PANTHER" id="PTHR20982:SF3">
    <property type="entry name" value="MITOCHONDRIAL RIBOSOME RECYCLING FACTOR PSEUDO 1"/>
    <property type="match status" value="1"/>
</dbReference>
<evidence type="ECO:0000256" key="1">
    <source>
        <dbReference type="ARBA" id="ARBA00004173"/>
    </source>
</evidence>
<evidence type="ECO:0000256" key="7">
    <source>
        <dbReference type="ARBA" id="ARBA00033107"/>
    </source>
</evidence>
<dbReference type="GeneID" id="587941"/>
<dbReference type="FunFam" id="3.30.1360.40:FF:000007">
    <property type="entry name" value="ribosome-recycling factor, mitochondrial isoform X1"/>
    <property type="match status" value="1"/>
</dbReference>
<dbReference type="OMA" id="YVPIPKV"/>
<evidence type="ECO:0000256" key="6">
    <source>
        <dbReference type="ARBA" id="ARBA00023128"/>
    </source>
</evidence>
<dbReference type="InParanoid" id="A0A7M7PL69"/>
<dbReference type="InterPro" id="IPR023584">
    <property type="entry name" value="Ribosome_recyc_fac_dom"/>
</dbReference>
<dbReference type="GO" id="GO:0006412">
    <property type="term" value="P:translation"/>
    <property type="evidence" value="ECO:0000318"/>
    <property type="project" value="GO_Central"/>
</dbReference>
<accession>A0A7M7PL69</accession>
<feature type="domain" description="Ribosome recycling factor" evidence="8">
    <location>
        <begin position="93"/>
        <end position="255"/>
    </location>
</feature>